<evidence type="ECO:0000256" key="6">
    <source>
        <dbReference type="ARBA" id="ARBA00022822"/>
    </source>
</evidence>
<keyword evidence="8 9" id="KW-0413">Isomerase</keyword>
<dbReference type="UniPathway" id="UPA00035">
    <property type="reaction ID" value="UER00042"/>
</dbReference>
<keyword evidence="5 9" id="KW-0028">Amino-acid biosynthesis</keyword>
<dbReference type="InterPro" id="IPR044643">
    <property type="entry name" value="TrpF_fam"/>
</dbReference>
<protein>
    <recommendedName>
        <fullName evidence="4 9">N-(5'-phosphoribosyl)anthranilate isomerase</fullName>
        <shortName evidence="9">PRAI</shortName>
        <ecNumber evidence="3 9">5.3.1.24</ecNumber>
    </recommendedName>
</protein>
<comment type="pathway">
    <text evidence="2 9">Amino-acid biosynthesis; L-tryptophan biosynthesis; L-tryptophan from chorismate: step 3/5.</text>
</comment>
<reference evidence="11" key="1">
    <citation type="submission" date="2018-12" db="EMBL/GenBank/DDBJ databases">
        <authorList>
            <person name="Will S."/>
            <person name="Neumann-Schaal M."/>
            <person name="Henke P."/>
        </authorList>
    </citation>
    <scope>NUCLEOTIDE SEQUENCE</scope>
    <source>
        <strain evidence="11">PCC 7102</strain>
    </source>
</reference>
<dbReference type="CDD" id="cd00405">
    <property type="entry name" value="PRAI"/>
    <property type="match status" value="1"/>
</dbReference>
<accession>A0A3S1AP18</accession>
<evidence type="ECO:0000256" key="9">
    <source>
        <dbReference type="HAMAP-Rule" id="MF_00135"/>
    </source>
</evidence>
<sequence>MEFIKPKVKICCISSVEEATLAIQYGASAIGLVSEMPSGPGVISDELAFKIAATIPANIASFLLTSKQNALDIIEQQRYVGANTLQIVDRLTHGNYKDLREALPGINLVQVIHVNNDECITEALKVAPDVDAILLDSGNQNLPVKLLGGTGRAHDWSISRRIVELVNKPVFLAGGLNPENVSGAVEQVRPHGLDICSGVRTDNKLDERKLEAFFQQVNSFR</sequence>
<dbReference type="PANTHER" id="PTHR42894">
    <property type="entry name" value="N-(5'-PHOSPHORIBOSYL)ANTHRANILATE ISOMERASE"/>
    <property type="match status" value="1"/>
</dbReference>
<evidence type="ECO:0000256" key="5">
    <source>
        <dbReference type="ARBA" id="ARBA00022605"/>
    </source>
</evidence>
<evidence type="ECO:0000313" key="12">
    <source>
        <dbReference type="Proteomes" id="UP000271624"/>
    </source>
</evidence>
<dbReference type="AlphaFoldDB" id="A0A3S1AP18"/>
<dbReference type="InterPro" id="IPR001240">
    <property type="entry name" value="PRAI_dom"/>
</dbReference>
<dbReference type="PANTHER" id="PTHR42894:SF1">
    <property type="entry name" value="N-(5'-PHOSPHORIBOSYL)ANTHRANILATE ISOMERASE"/>
    <property type="match status" value="1"/>
</dbReference>
<keyword evidence="7 9" id="KW-0057">Aromatic amino acid biosynthesis</keyword>
<organism evidence="11 12">
    <name type="scientific">Dulcicalothrix desertica PCC 7102</name>
    <dbReference type="NCBI Taxonomy" id="232991"/>
    <lineage>
        <taxon>Bacteria</taxon>
        <taxon>Bacillati</taxon>
        <taxon>Cyanobacteriota</taxon>
        <taxon>Cyanophyceae</taxon>
        <taxon>Nostocales</taxon>
        <taxon>Calotrichaceae</taxon>
        <taxon>Dulcicalothrix</taxon>
    </lineage>
</organism>
<comment type="caution">
    <text evidence="11">The sequence shown here is derived from an EMBL/GenBank/DDBJ whole genome shotgun (WGS) entry which is preliminary data.</text>
</comment>
<dbReference type="Pfam" id="PF00697">
    <property type="entry name" value="PRAI"/>
    <property type="match status" value="1"/>
</dbReference>
<dbReference type="Gene3D" id="3.20.20.70">
    <property type="entry name" value="Aldolase class I"/>
    <property type="match status" value="1"/>
</dbReference>
<dbReference type="GO" id="GO:0000162">
    <property type="term" value="P:L-tryptophan biosynthetic process"/>
    <property type="evidence" value="ECO:0007669"/>
    <property type="project" value="UniProtKB-UniRule"/>
</dbReference>
<keyword evidence="12" id="KW-1185">Reference proteome</keyword>
<dbReference type="HAMAP" id="MF_00135">
    <property type="entry name" value="PRAI"/>
    <property type="match status" value="1"/>
</dbReference>
<evidence type="ECO:0000256" key="3">
    <source>
        <dbReference type="ARBA" id="ARBA00012572"/>
    </source>
</evidence>
<evidence type="ECO:0000313" key="11">
    <source>
        <dbReference type="EMBL" id="RUT05933.1"/>
    </source>
</evidence>
<dbReference type="GO" id="GO:0004640">
    <property type="term" value="F:phosphoribosylanthranilate isomerase activity"/>
    <property type="evidence" value="ECO:0007669"/>
    <property type="project" value="UniProtKB-UniRule"/>
</dbReference>
<evidence type="ECO:0000259" key="10">
    <source>
        <dbReference type="Pfam" id="PF00697"/>
    </source>
</evidence>
<keyword evidence="6 9" id="KW-0822">Tryptophan biosynthesis</keyword>
<dbReference type="EMBL" id="RSCL01000007">
    <property type="protein sequence ID" value="RUT05933.1"/>
    <property type="molecule type" value="Genomic_DNA"/>
</dbReference>
<comment type="catalytic activity">
    <reaction evidence="1 9">
        <text>N-(5-phospho-beta-D-ribosyl)anthranilate = 1-(2-carboxyphenylamino)-1-deoxy-D-ribulose 5-phosphate</text>
        <dbReference type="Rhea" id="RHEA:21540"/>
        <dbReference type="ChEBI" id="CHEBI:18277"/>
        <dbReference type="ChEBI" id="CHEBI:58613"/>
        <dbReference type="EC" id="5.3.1.24"/>
    </reaction>
</comment>
<evidence type="ECO:0000256" key="4">
    <source>
        <dbReference type="ARBA" id="ARBA00022272"/>
    </source>
</evidence>
<evidence type="ECO:0000256" key="8">
    <source>
        <dbReference type="ARBA" id="ARBA00023235"/>
    </source>
</evidence>
<dbReference type="RefSeq" id="WP_127081642.1">
    <property type="nucleotide sequence ID" value="NZ_RSCL01000007.1"/>
</dbReference>
<feature type="domain" description="N-(5'phosphoribosyl) anthranilate isomerase (PRAI)" evidence="10">
    <location>
        <begin position="9"/>
        <end position="216"/>
    </location>
</feature>
<dbReference type="SUPFAM" id="SSF51366">
    <property type="entry name" value="Ribulose-phoshate binding barrel"/>
    <property type="match status" value="1"/>
</dbReference>
<dbReference type="Proteomes" id="UP000271624">
    <property type="component" value="Unassembled WGS sequence"/>
</dbReference>
<evidence type="ECO:0000256" key="7">
    <source>
        <dbReference type="ARBA" id="ARBA00023141"/>
    </source>
</evidence>
<dbReference type="InterPro" id="IPR011060">
    <property type="entry name" value="RibuloseP-bd_barrel"/>
</dbReference>
<reference evidence="11" key="2">
    <citation type="journal article" date="2019" name="Genome Biol. Evol.">
        <title>Day and night: Metabolic profiles and evolutionary relationships of six axenic non-marine cyanobacteria.</title>
        <authorList>
            <person name="Will S.E."/>
            <person name="Henke P."/>
            <person name="Boedeker C."/>
            <person name="Huang S."/>
            <person name="Brinkmann H."/>
            <person name="Rohde M."/>
            <person name="Jarek M."/>
            <person name="Friedl T."/>
            <person name="Seufert S."/>
            <person name="Schumacher M."/>
            <person name="Overmann J."/>
            <person name="Neumann-Schaal M."/>
            <person name="Petersen J."/>
        </authorList>
    </citation>
    <scope>NUCLEOTIDE SEQUENCE [LARGE SCALE GENOMIC DNA]</scope>
    <source>
        <strain evidence="11">PCC 7102</strain>
    </source>
</reference>
<comment type="similarity">
    <text evidence="9">Belongs to the TrpF family.</text>
</comment>
<dbReference type="OrthoDB" id="9786954at2"/>
<dbReference type="InterPro" id="IPR013785">
    <property type="entry name" value="Aldolase_TIM"/>
</dbReference>
<gene>
    <name evidence="9 11" type="primary">trpF</name>
    <name evidence="11" type="ORF">DSM106972_031390</name>
</gene>
<proteinExistence type="inferred from homology"/>
<evidence type="ECO:0000256" key="1">
    <source>
        <dbReference type="ARBA" id="ARBA00001164"/>
    </source>
</evidence>
<dbReference type="EC" id="5.3.1.24" evidence="3 9"/>
<name>A0A3S1AP18_9CYAN</name>
<evidence type="ECO:0000256" key="2">
    <source>
        <dbReference type="ARBA" id="ARBA00004664"/>
    </source>
</evidence>